<dbReference type="STRING" id="64971.SAMN05421831_101177"/>
<keyword evidence="2" id="KW-1185">Reference proteome</keyword>
<name>A0A1H6Q4G5_9GAMM</name>
<dbReference type="Proteomes" id="UP000242999">
    <property type="component" value="Unassembled WGS sequence"/>
</dbReference>
<dbReference type="RefSeq" id="WP_093307943.1">
    <property type="nucleotide sequence ID" value="NZ_FNYH01000001.1"/>
</dbReference>
<dbReference type="AlphaFoldDB" id="A0A1H6Q4G5"/>
<gene>
    <name evidence="1" type="ORF">SAMN05421831_101177</name>
</gene>
<sequence length="91" mass="10266">MSANTAMQLTRVVNELRQFTKKLLLEPSILSTALEIGRKYYGEPDMQAKIAQEISATTSIKIPDDPADYSDADKLFLELVKEVLDEEQALY</sequence>
<organism evidence="1 2">
    <name type="scientific">Allopseudospirillum japonicum</name>
    <dbReference type="NCBI Taxonomy" id="64971"/>
    <lineage>
        <taxon>Bacteria</taxon>
        <taxon>Pseudomonadati</taxon>
        <taxon>Pseudomonadota</taxon>
        <taxon>Gammaproteobacteria</taxon>
        <taxon>Oceanospirillales</taxon>
        <taxon>Oceanospirillaceae</taxon>
        <taxon>Allopseudospirillum</taxon>
    </lineage>
</organism>
<dbReference type="OrthoDB" id="6120634at2"/>
<evidence type="ECO:0000313" key="2">
    <source>
        <dbReference type="Proteomes" id="UP000242999"/>
    </source>
</evidence>
<dbReference type="EMBL" id="FNYH01000001">
    <property type="protein sequence ID" value="SEI38711.1"/>
    <property type="molecule type" value="Genomic_DNA"/>
</dbReference>
<reference evidence="2" key="1">
    <citation type="submission" date="2016-10" db="EMBL/GenBank/DDBJ databases">
        <authorList>
            <person name="Varghese N."/>
            <person name="Submissions S."/>
        </authorList>
    </citation>
    <scope>NUCLEOTIDE SEQUENCE [LARGE SCALE GENOMIC DNA]</scope>
    <source>
        <strain evidence="2">DSM 7165</strain>
    </source>
</reference>
<proteinExistence type="predicted"/>
<evidence type="ECO:0000313" key="1">
    <source>
        <dbReference type="EMBL" id="SEI38711.1"/>
    </source>
</evidence>
<protein>
    <submittedName>
        <fullName evidence="1">Uncharacterized protein</fullName>
    </submittedName>
</protein>
<accession>A0A1H6Q4G5</accession>